<comment type="caution">
    <text evidence="2">The sequence shown here is derived from an EMBL/GenBank/DDBJ whole genome shotgun (WGS) entry which is preliminary data.</text>
</comment>
<dbReference type="EMBL" id="BJCE01000049">
    <property type="protein sequence ID" value="GCL36772.1"/>
    <property type="molecule type" value="Genomic_DNA"/>
</dbReference>
<dbReference type="AlphaFoldDB" id="A0A479ZX38"/>
<keyword evidence="3" id="KW-1185">Reference proteome</keyword>
<feature type="transmembrane region" description="Helical" evidence="1">
    <location>
        <begin position="59"/>
        <end position="76"/>
    </location>
</feature>
<gene>
    <name evidence="2" type="ORF">SR1949_18780</name>
</gene>
<reference evidence="3" key="1">
    <citation type="submission" date="2019-02" db="EMBL/GenBank/DDBJ databases">
        <title>Draft genome sequence of Sphaerospermopsis reniformis NIES-1949.</title>
        <authorList>
            <person name="Yamaguchi H."/>
            <person name="Suzuki S."/>
            <person name="Kawachi M."/>
        </authorList>
    </citation>
    <scope>NUCLEOTIDE SEQUENCE [LARGE SCALE GENOMIC DNA]</scope>
    <source>
        <strain evidence="3">NIES-1949</strain>
    </source>
</reference>
<accession>A0A479ZX38</accession>
<proteinExistence type="predicted"/>
<sequence length="96" mass="10646">MLNLSRINRFWRVPVGNGRQSKQRSSLAEVEDSIALRVLVLGLVVLGIVATDIASETTFSLWAVPLSTVGTIWSYYRRHNANIPVKFCIATGMLIS</sequence>
<evidence type="ECO:0000256" key="1">
    <source>
        <dbReference type="SAM" id="Phobius"/>
    </source>
</evidence>
<name>A0A479ZX38_9CYAN</name>
<keyword evidence="1" id="KW-0812">Transmembrane</keyword>
<evidence type="ECO:0000313" key="2">
    <source>
        <dbReference type="EMBL" id="GCL36772.1"/>
    </source>
</evidence>
<keyword evidence="1" id="KW-0472">Membrane</keyword>
<keyword evidence="1" id="KW-1133">Transmembrane helix</keyword>
<dbReference type="Proteomes" id="UP000300142">
    <property type="component" value="Unassembled WGS sequence"/>
</dbReference>
<evidence type="ECO:0000313" key="3">
    <source>
        <dbReference type="Proteomes" id="UP000300142"/>
    </source>
</evidence>
<feature type="transmembrane region" description="Helical" evidence="1">
    <location>
        <begin position="34"/>
        <end position="53"/>
    </location>
</feature>
<organism evidence="2 3">
    <name type="scientific">Sphaerospermopsis reniformis</name>
    <dbReference type="NCBI Taxonomy" id="531300"/>
    <lineage>
        <taxon>Bacteria</taxon>
        <taxon>Bacillati</taxon>
        <taxon>Cyanobacteriota</taxon>
        <taxon>Cyanophyceae</taxon>
        <taxon>Nostocales</taxon>
        <taxon>Aphanizomenonaceae</taxon>
        <taxon>Sphaerospermopsis</taxon>
    </lineage>
</organism>
<protein>
    <submittedName>
        <fullName evidence="2">Transglutaminase domain-containing protein</fullName>
    </submittedName>
</protein>